<dbReference type="KEGG" id="dpx:DAPPUDRAFT_236857"/>
<dbReference type="AlphaFoldDB" id="E9G239"/>
<organism evidence="1 2">
    <name type="scientific">Daphnia pulex</name>
    <name type="common">Water flea</name>
    <dbReference type="NCBI Taxonomy" id="6669"/>
    <lineage>
        <taxon>Eukaryota</taxon>
        <taxon>Metazoa</taxon>
        <taxon>Ecdysozoa</taxon>
        <taxon>Arthropoda</taxon>
        <taxon>Crustacea</taxon>
        <taxon>Branchiopoda</taxon>
        <taxon>Diplostraca</taxon>
        <taxon>Cladocera</taxon>
        <taxon>Anomopoda</taxon>
        <taxon>Daphniidae</taxon>
        <taxon>Daphnia</taxon>
    </lineage>
</organism>
<dbReference type="Proteomes" id="UP000000305">
    <property type="component" value="Unassembled WGS sequence"/>
</dbReference>
<dbReference type="InParanoid" id="E9G239"/>
<dbReference type="EMBL" id="GL732530">
    <property type="protein sequence ID" value="EFX86179.1"/>
    <property type="molecule type" value="Genomic_DNA"/>
</dbReference>
<name>E9G239_DAPPU</name>
<keyword evidence="2" id="KW-1185">Reference proteome</keyword>
<evidence type="ECO:0000313" key="2">
    <source>
        <dbReference type="Proteomes" id="UP000000305"/>
    </source>
</evidence>
<evidence type="ECO:0000313" key="1">
    <source>
        <dbReference type="EMBL" id="EFX86179.1"/>
    </source>
</evidence>
<sequence>MTLHYRLQRFSYDCEQYCMITSFPAPPSFCAVFNPTVADSLFSQACFPSANQYYYAMQAGRQTRRHHITAPASNELI</sequence>
<proteinExistence type="predicted"/>
<reference evidence="1 2" key="1">
    <citation type="journal article" date="2011" name="Science">
        <title>The ecoresponsive genome of Daphnia pulex.</title>
        <authorList>
            <person name="Colbourne J.K."/>
            <person name="Pfrender M.E."/>
            <person name="Gilbert D."/>
            <person name="Thomas W.K."/>
            <person name="Tucker A."/>
            <person name="Oakley T.H."/>
            <person name="Tokishita S."/>
            <person name="Aerts A."/>
            <person name="Arnold G.J."/>
            <person name="Basu M.K."/>
            <person name="Bauer D.J."/>
            <person name="Caceres C.E."/>
            <person name="Carmel L."/>
            <person name="Casola C."/>
            <person name="Choi J.H."/>
            <person name="Detter J.C."/>
            <person name="Dong Q."/>
            <person name="Dusheyko S."/>
            <person name="Eads B.D."/>
            <person name="Frohlich T."/>
            <person name="Geiler-Samerotte K.A."/>
            <person name="Gerlach D."/>
            <person name="Hatcher P."/>
            <person name="Jogdeo S."/>
            <person name="Krijgsveld J."/>
            <person name="Kriventseva E.V."/>
            <person name="Kultz D."/>
            <person name="Laforsch C."/>
            <person name="Lindquist E."/>
            <person name="Lopez J."/>
            <person name="Manak J.R."/>
            <person name="Muller J."/>
            <person name="Pangilinan J."/>
            <person name="Patwardhan R.P."/>
            <person name="Pitluck S."/>
            <person name="Pritham E.J."/>
            <person name="Rechtsteiner A."/>
            <person name="Rho M."/>
            <person name="Rogozin I.B."/>
            <person name="Sakarya O."/>
            <person name="Salamov A."/>
            <person name="Schaack S."/>
            <person name="Shapiro H."/>
            <person name="Shiga Y."/>
            <person name="Skalitzky C."/>
            <person name="Smith Z."/>
            <person name="Souvorov A."/>
            <person name="Sung W."/>
            <person name="Tang Z."/>
            <person name="Tsuchiya D."/>
            <person name="Tu H."/>
            <person name="Vos H."/>
            <person name="Wang M."/>
            <person name="Wolf Y.I."/>
            <person name="Yamagata H."/>
            <person name="Yamada T."/>
            <person name="Ye Y."/>
            <person name="Shaw J.R."/>
            <person name="Andrews J."/>
            <person name="Crease T.J."/>
            <person name="Tang H."/>
            <person name="Lucas S.M."/>
            <person name="Robertson H.M."/>
            <person name="Bork P."/>
            <person name="Koonin E.V."/>
            <person name="Zdobnov E.M."/>
            <person name="Grigoriev I.V."/>
            <person name="Lynch M."/>
            <person name="Boore J.L."/>
        </authorList>
    </citation>
    <scope>NUCLEOTIDE SEQUENCE [LARGE SCALE GENOMIC DNA]</scope>
</reference>
<protein>
    <submittedName>
        <fullName evidence="1">Uncharacterized protein</fullName>
    </submittedName>
</protein>
<dbReference type="HOGENOM" id="CLU_2640644_0_0_1"/>
<accession>E9G239</accession>
<gene>
    <name evidence="1" type="ORF">DAPPUDRAFT_236857</name>
</gene>